<feature type="transmembrane region" description="Helical" evidence="1">
    <location>
        <begin position="24"/>
        <end position="42"/>
    </location>
</feature>
<keyword evidence="1" id="KW-1133">Transmembrane helix</keyword>
<protein>
    <submittedName>
        <fullName evidence="2">ABC transporter permease</fullName>
    </submittedName>
</protein>
<gene>
    <name evidence="2" type="ORF">DY262_03010</name>
</gene>
<feature type="transmembrane region" description="Helical" evidence="1">
    <location>
        <begin position="54"/>
        <end position="80"/>
    </location>
</feature>
<keyword evidence="1" id="KW-0472">Membrane</keyword>
<evidence type="ECO:0000313" key="2">
    <source>
        <dbReference type="EMBL" id="RFP82888.1"/>
    </source>
</evidence>
<feature type="transmembrane region" description="Helical" evidence="1">
    <location>
        <begin position="165"/>
        <end position="184"/>
    </location>
</feature>
<dbReference type="Proteomes" id="UP000261931">
    <property type="component" value="Unassembled WGS sequence"/>
</dbReference>
<organism evidence="2 3">
    <name type="scientific">Hydrogenophaga borbori</name>
    <dbReference type="NCBI Taxonomy" id="2294117"/>
    <lineage>
        <taxon>Bacteria</taxon>
        <taxon>Pseudomonadati</taxon>
        <taxon>Pseudomonadota</taxon>
        <taxon>Betaproteobacteria</taxon>
        <taxon>Burkholderiales</taxon>
        <taxon>Comamonadaceae</taxon>
        <taxon>Hydrogenophaga</taxon>
    </lineage>
</organism>
<dbReference type="RefSeq" id="WP_116957556.1">
    <property type="nucleotide sequence ID" value="NZ_QVLS01000001.1"/>
</dbReference>
<dbReference type="AlphaFoldDB" id="A0A372EQJ6"/>
<evidence type="ECO:0000256" key="1">
    <source>
        <dbReference type="SAM" id="Phobius"/>
    </source>
</evidence>
<feature type="transmembrane region" description="Helical" evidence="1">
    <location>
        <begin position="205"/>
        <end position="228"/>
    </location>
</feature>
<dbReference type="InterPro" id="IPR030802">
    <property type="entry name" value="Permease_MalE"/>
</dbReference>
<reference evidence="2 3" key="1">
    <citation type="submission" date="2018-08" db="EMBL/GenBank/DDBJ databases">
        <title>Hydrogenophaga sp. LA-38 isolated from sludge.</title>
        <authorList>
            <person name="Im W.-T."/>
        </authorList>
    </citation>
    <scope>NUCLEOTIDE SEQUENCE [LARGE SCALE GENOMIC DNA]</scope>
    <source>
        <strain evidence="2 3">LA-38</strain>
    </source>
</reference>
<comment type="caution">
    <text evidence="2">The sequence shown here is derived from an EMBL/GenBank/DDBJ whole genome shotgun (WGS) entry which is preliminary data.</text>
</comment>
<dbReference type="EMBL" id="QVLS01000001">
    <property type="protein sequence ID" value="RFP82888.1"/>
    <property type="molecule type" value="Genomic_DNA"/>
</dbReference>
<dbReference type="Pfam" id="PF02405">
    <property type="entry name" value="MlaE"/>
    <property type="match status" value="1"/>
</dbReference>
<accession>A0A372EQJ6</accession>
<keyword evidence="3" id="KW-1185">Reference proteome</keyword>
<feature type="transmembrane region" description="Helical" evidence="1">
    <location>
        <begin position="100"/>
        <end position="120"/>
    </location>
</feature>
<dbReference type="GO" id="GO:0043190">
    <property type="term" value="C:ATP-binding cassette (ABC) transporter complex"/>
    <property type="evidence" value="ECO:0007669"/>
    <property type="project" value="InterPro"/>
</dbReference>
<feature type="transmembrane region" description="Helical" evidence="1">
    <location>
        <begin position="248"/>
        <end position="267"/>
    </location>
</feature>
<name>A0A372EQJ6_9BURK</name>
<proteinExistence type="predicted"/>
<keyword evidence="1" id="KW-0812">Transmembrane</keyword>
<evidence type="ECO:0000313" key="3">
    <source>
        <dbReference type="Proteomes" id="UP000261931"/>
    </source>
</evidence>
<sequence length="268" mass="29112">MRGITSNVDQGFRRQTRLRRAQVVAWWHTLQMGAQIMVLMLSPSSYTGGRARTVLSHLVVAVLPLLPWFLVLSALISLVIIRIVTATAGSYGLSQYALEVLVRTLVLELIPLFAALFVALRHAMPGAELLRHQLDQRQRAGGRIPGIAGLAGTLLPRALASVHAVVLLAALSGVVALVLTYLMVHGLSPWAVPSYTYDVGRVFNSVVSLIFVLKTAFFSLAVAVVPLAAAAEPDEHGRYVARSEMVEFARLFSVLLMVEIGSLVGNYY</sequence>